<dbReference type="AlphaFoldDB" id="A0AAV7IB74"/>
<comment type="caution">
    <text evidence="2">The sequence shown here is derived from an EMBL/GenBank/DDBJ whole genome shotgun (WGS) entry which is preliminary data.</text>
</comment>
<evidence type="ECO:0000313" key="2">
    <source>
        <dbReference type="EMBL" id="KAH0549014.1"/>
    </source>
</evidence>
<sequence length="223" mass="24174">MFGGSVYKFFAIAAVINQIFDLTNARPSPRGSNSNSNVNINTVLNSQRKYRRAQAAVEEKQNADKIIETAAVATAAADAAKSATRLLAMRLSDKAADAVADAVVKVMTENSSEPVQTVAKVAARAAVAANNRKDTDPNNSEEATGRSEGSTVPPDNVAKESTVAGKRIVEDKKIDSSSEEAADKSLNGRYYSYGVPWEGRFDYRRSILDRMDLPEDRFGQYDD</sequence>
<organism evidence="2 3">
    <name type="scientific">Cotesia glomerata</name>
    <name type="common">Lepidopteran parasitic wasp</name>
    <name type="synonym">Apanteles glomeratus</name>
    <dbReference type="NCBI Taxonomy" id="32391"/>
    <lineage>
        <taxon>Eukaryota</taxon>
        <taxon>Metazoa</taxon>
        <taxon>Ecdysozoa</taxon>
        <taxon>Arthropoda</taxon>
        <taxon>Hexapoda</taxon>
        <taxon>Insecta</taxon>
        <taxon>Pterygota</taxon>
        <taxon>Neoptera</taxon>
        <taxon>Endopterygota</taxon>
        <taxon>Hymenoptera</taxon>
        <taxon>Apocrita</taxon>
        <taxon>Ichneumonoidea</taxon>
        <taxon>Braconidae</taxon>
        <taxon>Microgastrinae</taxon>
        <taxon>Cotesia</taxon>
    </lineage>
</organism>
<feature type="compositionally biased region" description="Polar residues" evidence="1">
    <location>
        <begin position="137"/>
        <end position="150"/>
    </location>
</feature>
<name>A0AAV7IB74_COTGL</name>
<protein>
    <submittedName>
        <fullName evidence="2">Uncharacterized protein</fullName>
    </submittedName>
</protein>
<evidence type="ECO:0000256" key="1">
    <source>
        <dbReference type="SAM" id="MobiDB-lite"/>
    </source>
</evidence>
<accession>A0AAV7IB74</accession>
<keyword evidence="3" id="KW-1185">Reference proteome</keyword>
<dbReference type="EMBL" id="JAHXZJ010001864">
    <property type="protein sequence ID" value="KAH0549014.1"/>
    <property type="molecule type" value="Genomic_DNA"/>
</dbReference>
<evidence type="ECO:0000313" key="3">
    <source>
        <dbReference type="Proteomes" id="UP000826195"/>
    </source>
</evidence>
<reference evidence="2 3" key="1">
    <citation type="journal article" date="2021" name="J. Hered.">
        <title>A chromosome-level genome assembly of the parasitoid wasp, Cotesia glomerata (Hymenoptera: Braconidae).</title>
        <authorList>
            <person name="Pinto B.J."/>
            <person name="Weis J.J."/>
            <person name="Gamble T."/>
            <person name="Ode P.J."/>
            <person name="Paul R."/>
            <person name="Zaspel J.M."/>
        </authorList>
    </citation>
    <scope>NUCLEOTIDE SEQUENCE [LARGE SCALE GENOMIC DNA]</scope>
    <source>
        <strain evidence="2">CgM1</strain>
    </source>
</reference>
<gene>
    <name evidence="2" type="ORF">KQX54_005173</name>
</gene>
<feature type="region of interest" description="Disordered" evidence="1">
    <location>
        <begin position="128"/>
        <end position="181"/>
    </location>
</feature>
<feature type="compositionally biased region" description="Basic and acidic residues" evidence="1">
    <location>
        <begin position="167"/>
        <end position="176"/>
    </location>
</feature>
<proteinExistence type="predicted"/>
<dbReference type="Proteomes" id="UP000826195">
    <property type="component" value="Unassembled WGS sequence"/>
</dbReference>